<gene>
    <name evidence="1" type="ORF">CMN54_02280</name>
</gene>
<dbReference type="Pfam" id="PF13711">
    <property type="entry name" value="DUF4160"/>
    <property type="match status" value="1"/>
</dbReference>
<dbReference type="EMBL" id="NZEX01000023">
    <property type="protein sequence ID" value="MAH62281.1"/>
    <property type="molecule type" value="Genomic_DNA"/>
</dbReference>
<dbReference type="Proteomes" id="UP000226525">
    <property type="component" value="Unassembled WGS sequence"/>
</dbReference>
<comment type="caution">
    <text evidence="1">The sequence shown here is derived from an EMBL/GenBank/DDBJ whole genome shotgun (WGS) entry which is preliminary data.</text>
</comment>
<reference evidence="2" key="1">
    <citation type="submission" date="2017-09" db="EMBL/GenBank/DDBJ databases">
        <title>The Reconstruction of 2,631 Draft Metagenome-Assembled Genomes from the Global Oceans.</title>
        <authorList>
            <person name="Tully B.J."/>
            <person name="Graham E.D."/>
            <person name="Heidelberg J.F."/>
        </authorList>
    </citation>
    <scope>NUCLEOTIDE SEQUENCE [LARGE SCALE GENOMIC DNA]</scope>
</reference>
<evidence type="ECO:0000313" key="1">
    <source>
        <dbReference type="EMBL" id="MAH62281.1"/>
    </source>
</evidence>
<accession>A0A2D6YGH6</accession>
<dbReference type="AlphaFoldDB" id="A0A2D6YGH6"/>
<sequence>MPRFYEYLGINVFFYSNEYQPVHVHGRYQGKESKFEILIQNVEIMGIRTKIVEGESFLIGLSSKYFRNLLKLILTKSSSVGLTTLSTTEKSLQRLSTRESNE</sequence>
<organism evidence="1 2">
    <name type="scientific">SAR324 cluster bacterium</name>
    <dbReference type="NCBI Taxonomy" id="2024889"/>
    <lineage>
        <taxon>Bacteria</taxon>
        <taxon>Deltaproteobacteria</taxon>
        <taxon>SAR324 cluster</taxon>
    </lineage>
</organism>
<name>A0A2D6YGH6_9DELT</name>
<dbReference type="InterPro" id="IPR025427">
    <property type="entry name" value="DUF4160"/>
</dbReference>
<proteinExistence type="predicted"/>
<evidence type="ECO:0000313" key="2">
    <source>
        <dbReference type="Proteomes" id="UP000226525"/>
    </source>
</evidence>
<protein>
    <submittedName>
        <fullName evidence="1">DUF4160 domain-containing protein</fullName>
    </submittedName>
</protein>